<dbReference type="EMBL" id="LAZR01001412">
    <property type="protein sequence ID" value="KKN45084.1"/>
    <property type="molecule type" value="Genomic_DNA"/>
</dbReference>
<evidence type="ECO:0000313" key="1">
    <source>
        <dbReference type="EMBL" id="KKN45084.1"/>
    </source>
</evidence>
<dbReference type="AlphaFoldDB" id="A0A0F9QRI0"/>
<name>A0A0F9QRI0_9ZZZZ</name>
<sequence>MVGPVSRTIEDYEAAVEAEVKAELDRTDIVYQEIQYTRFLSRSKGWRNGKRQLRKGKEVHLVGRKGIFRSWHLFPFDVIATEIIGQHADGEMLKERIIELWGY</sequence>
<protein>
    <submittedName>
        <fullName evidence="1">Uncharacterized protein</fullName>
    </submittedName>
</protein>
<organism evidence="1">
    <name type="scientific">marine sediment metagenome</name>
    <dbReference type="NCBI Taxonomy" id="412755"/>
    <lineage>
        <taxon>unclassified sequences</taxon>
        <taxon>metagenomes</taxon>
        <taxon>ecological metagenomes</taxon>
    </lineage>
</organism>
<gene>
    <name evidence="1" type="ORF">LCGC14_0686660</name>
</gene>
<accession>A0A0F9QRI0</accession>
<comment type="caution">
    <text evidence="1">The sequence shown here is derived from an EMBL/GenBank/DDBJ whole genome shotgun (WGS) entry which is preliminary data.</text>
</comment>
<proteinExistence type="predicted"/>
<reference evidence="1" key="1">
    <citation type="journal article" date="2015" name="Nature">
        <title>Complex archaea that bridge the gap between prokaryotes and eukaryotes.</title>
        <authorList>
            <person name="Spang A."/>
            <person name="Saw J.H."/>
            <person name="Jorgensen S.L."/>
            <person name="Zaremba-Niedzwiedzka K."/>
            <person name="Martijn J."/>
            <person name="Lind A.E."/>
            <person name="van Eijk R."/>
            <person name="Schleper C."/>
            <person name="Guy L."/>
            <person name="Ettema T.J."/>
        </authorList>
    </citation>
    <scope>NUCLEOTIDE SEQUENCE</scope>
</reference>